<dbReference type="InterPro" id="IPR002078">
    <property type="entry name" value="Sigma_54_int"/>
</dbReference>
<dbReference type="EMBL" id="UGPP01000001">
    <property type="protein sequence ID" value="STY70021.1"/>
    <property type="molecule type" value="Genomic_DNA"/>
</dbReference>
<dbReference type="Pfam" id="PF00989">
    <property type="entry name" value="PAS"/>
    <property type="match status" value="1"/>
</dbReference>
<keyword evidence="1" id="KW-0547">Nucleotide-binding</keyword>
<dbReference type="InterPro" id="IPR045865">
    <property type="entry name" value="ACT-like_dom_sf"/>
</dbReference>
<dbReference type="InterPro" id="IPR000014">
    <property type="entry name" value="PAS"/>
</dbReference>
<dbReference type="PANTHER" id="PTHR32071">
    <property type="entry name" value="TRANSCRIPTIONAL REGULATORY PROTEIN"/>
    <property type="match status" value="1"/>
</dbReference>
<protein>
    <recommendedName>
        <fullName evidence="8">HTH-type transcriptional regulatory protein TyrR</fullName>
    </recommendedName>
</protein>
<dbReference type="InterPro" id="IPR027417">
    <property type="entry name" value="P-loop_NTPase"/>
</dbReference>
<evidence type="ECO:0000259" key="9">
    <source>
        <dbReference type="PROSITE" id="PS50045"/>
    </source>
</evidence>
<organism evidence="12 13">
    <name type="scientific">Megamonas hypermegale</name>
    <dbReference type="NCBI Taxonomy" id="158847"/>
    <lineage>
        <taxon>Bacteria</taxon>
        <taxon>Bacillati</taxon>
        <taxon>Bacillota</taxon>
        <taxon>Negativicutes</taxon>
        <taxon>Selenomonadales</taxon>
        <taxon>Selenomonadaceae</taxon>
        <taxon>Megamonas</taxon>
    </lineage>
</organism>
<dbReference type="PROSITE" id="PS50045">
    <property type="entry name" value="SIGMA54_INTERACT_4"/>
    <property type="match status" value="1"/>
</dbReference>
<keyword evidence="3" id="KW-0067">ATP-binding</keyword>
<evidence type="ECO:0000313" key="13">
    <source>
        <dbReference type="Proteomes" id="UP000255234"/>
    </source>
</evidence>
<feature type="domain" description="ACT" evidence="11">
    <location>
        <begin position="2"/>
        <end position="71"/>
    </location>
</feature>
<evidence type="ECO:0000256" key="7">
    <source>
        <dbReference type="ARBA" id="ARBA00023163"/>
    </source>
</evidence>
<evidence type="ECO:0000256" key="8">
    <source>
        <dbReference type="ARBA" id="ARBA00029500"/>
    </source>
</evidence>
<evidence type="ECO:0000256" key="5">
    <source>
        <dbReference type="ARBA" id="ARBA00023125"/>
    </source>
</evidence>
<dbReference type="Gene3D" id="3.40.50.300">
    <property type="entry name" value="P-loop containing nucleotide triphosphate hydrolases"/>
    <property type="match status" value="1"/>
</dbReference>
<dbReference type="Pfam" id="PF25601">
    <property type="entry name" value="AAA_lid_14"/>
    <property type="match status" value="1"/>
</dbReference>
<dbReference type="PROSITE" id="PS51671">
    <property type="entry name" value="ACT"/>
    <property type="match status" value="1"/>
</dbReference>
<name>A0A378NNR8_9FIRM</name>
<keyword evidence="7" id="KW-0804">Transcription</keyword>
<dbReference type="SUPFAM" id="SSF55785">
    <property type="entry name" value="PYP-like sensor domain (PAS domain)"/>
    <property type="match status" value="1"/>
</dbReference>
<dbReference type="Pfam" id="PF00158">
    <property type="entry name" value="Sigma54_activat"/>
    <property type="match status" value="1"/>
</dbReference>
<evidence type="ECO:0000256" key="1">
    <source>
        <dbReference type="ARBA" id="ARBA00022741"/>
    </source>
</evidence>
<dbReference type="PROSITE" id="PS50112">
    <property type="entry name" value="PAS"/>
    <property type="match status" value="1"/>
</dbReference>
<proteinExistence type="predicted"/>
<dbReference type="InterPro" id="IPR025943">
    <property type="entry name" value="Sigma_54_int_dom_ATP-bd_2"/>
</dbReference>
<dbReference type="InterPro" id="IPR003593">
    <property type="entry name" value="AAA+_ATPase"/>
</dbReference>
<dbReference type="InterPro" id="IPR035965">
    <property type="entry name" value="PAS-like_dom_sf"/>
</dbReference>
<dbReference type="CDD" id="cd00009">
    <property type="entry name" value="AAA"/>
    <property type="match status" value="1"/>
</dbReference>
<dbReference type="PROSITE" id="PS00675">
    <property type="entry name" value="SIGMA54_INTERACT_1"/>
    <property type="match status" value="1"/>
</dbReference>
<feature type="domain" description="PAS" evidence="10">
    <location>
        <begin position="77"/>
        <end position="123"/>
    </location>
</feature>
<dbReference type="InterPro" id="IPR030828">
    <property type="entry name" value="HTH_TyrR"/>
</dbReference>
<evidence type="ECO:0000256" key="3">
    <source>
        <dbReference type="ARBA" id="ARBA00022840"/>
    </source>
</evidence>
<dbReference type="Gene3D" id="3.30.70.260">
    <property type="match status" value="1"/>
</dbReference>
<evidence type="ECO:0000256" key="4">
    <source>
        <dbReference type="ARBA" id="ARBA00023015"/>
    </source>
</evidence>
<sequence length="519" mass="58815">MKICIENKDRHGLVYDISKILLKYNVNIISMEVIKNTTYLETEALSYKGEQKILSELHKLSGIVQIKSIMLMPHNEKYQQMDIVFNTINEGIIITDKNGDIIYINKIAVKILKIPNDDILGQNISRALPFCKLLLKTLQTGKKYLHHEVYAEEYDNHYMVSSQPLLDENNNLSGGVAVIRDMETVRQIYQKITGQPSISFKDIIHQSDIMEKLILSAQHYASSNSTILIRGETGSGKELFARAIHNASPRRDNIFLAINCTAIPDTLLESELFGYEEGTFTGANKGGKLGLFELASGGTLFLDEIGDISSTLQAKLLRVLQEHRVRRIGGNREIPINVRIISATNCNLEQMVKDGLFRQDLYYRLNVIPLYLPPLRERKEDIRLLANYLFQSTVNNINTSIKSISQEAFEKLTNYDYPGNVRELSNIIERAINVAQGSQITAEDIILFNQMQNTSCAHGLNEYSTLNLDEALRRTEKNILQQAMKKFSSSRKLGAALGLSHTSVIRKMKEHNLSFDKNN</sequence>
<keyword evidence="4" id="KW-0805">Transcription regulation</keyword>
<dbReference type="Proteomes" id="UP000255234">
    <property type="component" value="Unassembled WGS sequence"/>
</dbReference>
<dbReference type="Gene3D" id="1.10.10.60">
    <property type="entry name" value="Homeodomain-like"/>
    <property type="match status" value="1"/>
</dbReference>
<dbReference type="AlphaFoldDB" id="A0A378NNR8"/>
<dbReference type="InterPro" id="IPR025662">
    <property type="entry name" value="Sigma_54_int_dom_ATP-bd_1"/>
</dbReference>
<dbReference type="Pfam" id="PF18024">
    <property type="entry name" value="HTH_50"/>
    <property type="match status" value="1"/>
</dbReference>
<dbReference type="InterPro" id="IPR002912">
    <property type="entry name" value="ACT_dom"/>
</dbReference>
<dbReference type="SUPFAM" id="SSF55021">
    <property type="entry name" value="ACT-like"/>
    <property type="match status" value="1"/>
</dbReference>
<dbReference type="InterPro" id="IPR009057">
    <property type="entry name" value="Homeodomain-like_sf"/>
</dbReference>
<dbReference type="RefSeq" id="WP_115150820.1">
    <property type="nucleotide sequence ID" value="NZ_UGPP01000001.1"/>
</dbReference>
<dbReference type="InterPro" id="IPR058031">
    <property type="entry name" value="AAA_lid_NorR"/>
</dbReference>
<dbReference type="SMART" id="SM00091">
    <property type="entry name" value="PAS"/>
    <property type="match status" value="1"/>
</dbReference>
<dbReference type="SMART" id="SM00382">
    <property type="entry name" value="AAA"/>
    <property type="match status" value="1"/>
</dbReference>
<dbReference type="GO" id="GO:0003677">
    <property type="term" value="F:DNA binding"/>
    <property type="evidence" value="ECO:0007669"/>
    <property type="project" value="UniProtKB-KW"/>
</dbReference>
<dbReference type="InterPro" id="IPR013767">
    <property type="entry name" value="PAS_fold"/>
</dbReference>
<dbReference type="Gene3D" id="1.10.8.60">
    <property type="match status" value="1"/>
</dbReference>
<dbReference type="CDD" id="cd00130">
    <property type="entry name" value="PAS"/>
    <property type="match status" value="1"/>
</dbReference>
<keyword evidence="2" id="KW-0058">Aromatic hydrocarbons catabolism</keyword>
<dbReference type="STRING" id="1122216.GCA_000423385_01853"/>
<evidence type="ECO:0000256" key="2">
    <source>
        <dbReference type="ARBA" id="ARBA00022797"/>
    </source>
</evidence>
<accession>A0A378NNR8</accession>
<dbReference type="PANTHER" id="PTHR32071:SF57">
    <property type="entry name" value="C4-DICARBOXYLATE TRANSPORT TRANSCRIPTIONAL REGULATORY PROTEIN DCTD"/>
    <property type="match status" value="1"/>
</dbReference>
<dbReference type="PROSITE" id="PS00688">
    <property type="entry name" value="SIGMA54_INTERACT_3"/>
    <property type="match status" value="1"/>
</dbReference>
<keyword evidence="5" id="KW-0238">DNA-binding</keyword>
<dbReference type="NCBIfam" id="TIGR04381">
    <property type="entry name" value="HTH_TypR"/>
    <property type="match status" value="1"/>
</dbReference>
<evidence type="ECO:0000259" key="10">
    <source>
        <dbReference type="PROSITE" id="PS50112"/>
    </source>
</evidence>
<reference evidence="12 13" key="1">
    <citation type="submission" date="2018-06" db="EMBL/GenBank/DDBJ databases">
        <authorList>
            <consortium name="Pathogen Informatics"/>
            <person name="Doyle S."/>
        </authorList>
    </citation>
    <scope>NUCLEOTIDE SEQUENCE [LARGE SCALE GENOMIC DNA]</scope>
    <source>
        <strain evidence="12 13">NCTC10571</strain>
    </source>
</reference>
<keyword evidence="6" id="KW-0010">Activator</keyword>
<evidence type="ECO:0000259" key="11">
    <source>
        <dbReference type="PROSITE" id="PS51671"/>
    </source>
</evidence>
<evidence type="ECO:0000313" key="12">
    <source>
        <dbReference type="EMBL" id="STY70021.1"/>
    </source>
</evidence>
<evidence type="ECO:0000256" key="6">
    <source>
        <dbReference type="ARBA" id="ARBA00023159"/>
    </source>
</evidence>
<dbReference type="Gene3D" id="3.30.450.20">
    <property type="entry name" value="PAS domain"/>
    <property type="match status" value="1"/>
</dbReference>
<dbReference type="SUPFAM" id="SSF46689">
    <property type="entry name" value="Homeodomain-like"/>
    <property type="match status" value="1"/>
</dbReference>
<dbReference type="GO" id="GO:0005524">
    <property type="term" value="F:ATP binding"/>
    <property type="evidence" value="ECO:0007669"/>
    <property type="project" value="UniProtKB-KW"/>
</dbReference>
<dbReference type="GO" id="GO:0006355">
    <property type="term" value="P:regulation of DNA-templated transcription"/>
    <property type="evidence" value="ECO:0007669"/>
    <property type="project" value="InterPro"/>
</dbReference>
<dbReference type="FunFam" id="3.40.50.300:FF:000006">
    <property type="entry name" value="DNA-binding transcriptional regulator NtrC"/>
    <property type="match status" value="1"/>
</dbReference>
<dbReference type="InterPro" id="IPR025944">
    <property type="entry name" value="Sigma_54_int_dom_CS"/>
</dbReference>
<dbReference type="PROSITE" id="PS00676">
    <property type="entry name" value="SIGMA54_INTERACT_2"/>
    <property type="match status" value="1"/>
</dbReference>
<gene>
    <name evidence="12" type="primary">tyrR_1</name>
    <name evidence="12" type="ORF">NCTC10571_00110</name>
</gene>
<dbReference type="SUPFAM" id="SSF52540">
    <property type="entry name" value="P-loop containing nucleoside triphosphate hydrolases"/>
    <property type="match status" value="1"/>
</dbReference>
<feature type="domain" description="Sigma-54 factor interaction" evidence="9">
    <location>
        <begin position="203"/>
        <end position="433"/>
    </location>
</feature>